<dbReference type="EMBL" id="BAAAQK010000018">
    <property type="protein sequence ID" value="GAA1861547.1"/>
    <property type="molecule type" value="Genomic_DNA"/>
</dbReference>
<proteinExistence type="predicted"/>
<feature type="domain" description="PucR C-terminal helix-turn-helix" evidence="1">
    <location>
        <begin position="321"/>
        <end position="377"/>
    </location>
</feature>
<feature type="domain" description="PucR-like N-terminal" evidence="2">
    <location>
        <begin position="5"/>
        <end position="167"/>
    </location>
</feature>
<accession>A0ABN2NDK2</accession>
<dbReference type="Pfam" id="PF25906">
    <property type="entry name" value="PucR-like_N"/>
    <property type="match status" value="1"/>
</dbReference>
<dbReference type="Gene3D" id="1.10.10.2840">
    <property type="entry name" value="PucR C-terminal helix-turn-helix domain"/>
    <property type="match status" value="1"/>
</dbReference>
<evidence type="ECO:0000259" key="2">
    <source>
        <dbReference type="Pfam" id="PF25906"/>
    </source>
</evidence>
<reference evidence="3 4" key="1">
    <citation type="journal article" date="2019" name="Int. J. Syst. Evol. Microbiol.">
        <title>The Global Catalogue of Microorganisms (GCM) 10K type strain sequencing project: providing services to taxonomists for standard genome sequencing and annotation.</title>
        <authorList>
            <consortium name="The Broad Institute Genomics Platform"/>
            <consortium name="The Broad Institute Genome Sequencing Center for Infectious Disease"/>
            <person name="Wu L."/>
            <person name="Ma J."/>
        </authorList>
    </citation>
    <scope>NUCLEOTIDE SEQUENCE [LARGE SCALE GENOMIC DNA]</scope>
    <source>
        <strain evidence="3 4">JCM 16009</strain>
    </source>
</reference>
<dbReference type="Proteomes" id="UP001500449">
    <property type="component" value="Unassembled WGS sequence"/>
</dbReference>
<dbReference type="Pfam" id="PF13556">
    <property type="entry name" value="HTH_30"/>
    <property type="match status" value="1"/>
</dbReference>
<dbReference type="InterPro" id="IPR042070">
    <property type="entry name" value="PucR_C-HTH_sf"/>
</dbReference>
<dbReference type="InterPro" id="IPR025736">
    <property type="entry name" value="PucR_C-HTH_dom"/>
</dbReference>
<gene>
    <name evidence="3" type="ORF">GCM10009836_47170</name>
</gene>
<dbReference type="InterPro" id="IPR051448">
    <property type="entry name" value="CdaR-like_regulators"/>
</dbReference>
<dbReference type="PANTHER" id="PTHR33744">
    <property type="entry name" value="CARBOHYDRATE DIACID REGULATOR"/>
    <property type="match status" value="1"/>
</dbReference>
<sequence length="382" mass="40565">MERPWSRVPAEAGRALRPYLVGATDEIITAVRAQVPDYQRPLQGNFGTRITRGVTYALNQFVGLLGSDTDLPDTRIYAELGRVEHQEGRTLAALQSAYQIGTRTAWRAIGESPVAESLPAGVIFELAEALFSYVEQLSAASVAGWAEEEAVRAGSLRARRHALVDALAAQSDPAEIEKLATAAGWIVPARLAALVVEDAVEVASRIPGSVAADGPPAGIAFVPAVRDDVEAVVRAAVRDRPAVLGPVVGVGEAQRTAARARAAWSAHAAGHISQEGDPLLLADARLVELLLAATPDLASDLRERVVGPLREMPSGAAARAIETLRAWLDEHGDVTATAAALHVHPQTVRYRLAGLREVYGDALDHPTGRLELLLGLRTPRPS</sequence>
<dbReference type="RefSeq" id="WP_344420969.1">
    <property type="nucleotide sequence ID" value="NZ_BAAAQK010000018.1"/>
</dbReference>
<evidence type="ECO:0000313" key="3">
    <source>
        <dbReference type="EMBL" id="GAA1861547.1"/>
    </source>
</evidence>
<dbReference type="PANTHER" id="PTHR33744:SF1">
    <property type="entry name" value="DNA-BINDING TRANSCRIPTIONAL ACTIVATOR ADER"/>
    <property type="match status" value="1"/>
</dbReference>
<evidence type="ECO:0000259" key="1">
    <source>
        <dbReference type="Pfam" id="PF13556"/>
    </source>
</evidence>
<organism evidence="3 4">
    <name type="scientific">Pseudonocardia ailaonensis</name>
    <dbReference type="NCBI Taxonomy" id="367279"/>
    <lineage>
        <taxon>Bacteria</taxon>
        <taxon>Bacillati</taxon>
        <taxon>Actinomycetota</taxon>
        <taxon>Actinomycetes</taxon>
        <taxon>Pseudonocardiales</taxon>
        <taxon>Pseudonocardiaceae</taxon>
        <taxon>Pseudonocardia</taxon>
    </lineage>
</organism>
<evidence type="ECO:0000313" key="4">
    <source>
        <dbReference type="Proteomes" id="UP001500449"/>
    </source>
</evidence>
<name>A0ABN2NDK2_9PSEU</name>
<dbReference type="InterPro" id="IPR058663">
    <property type="entry name" value="PucR-like_N"/>
</dbReference>
<comment type="caution">
    <text evidence="3">The sequence shown here is derived from an EMBL/GenBank/DDBJ whole genome shotgun (WGS) entry which is preliminary data.</text>
</comment>
<keyword evidence="4" id="KW-1185">Reference proteome</keyword>
<protein>
    <submittedName>
        <fullName evidence="3">PucR family transcriptional regulator</fullName>
    </submittedName>
</protein>